<evidence type="ECO:0000256" key="1">
    <source>
        <dbReference type="SAM" id="Phobius"/>
    </source>
</evidence>
<proteinExistence type="predicted"/>
<gene>
    <name evidence="2" type="ORF">BT63DRAFT_58663</name>
</gene>
<protein>
    <submittedName>
        <fullName evidence="2">Uncharacterized protein</fullName>
    </submittedName>
</protein>
<accession>A0A6A6U2B5</accession>
<sequence length="166" mass="19773">MKLLFGTWHPLYRSEGFVFTALYRAIPEETELRLQKCEQDWDGFWAMLQSAASLQTLHVKIYDRGFRLPEKRYLRPLQSLRLSDFTVQLPWPRTFHPELALDSDEGHPFRIIRPTPEQCCIGHGLFPRKRRDSCRPRKNPVCIVVFVLSLPYIVLVRLPLHLYRRR</sequence>
<evidence type="ECO:0000313" key="3">
    <source>
        <dbReference type="Proteomes" id="UP000799302"/>
    </source>
</evidence>
<feature type="transmembrane region" description="Helical" evidence="1">
    <location>
        <begin position="139"/>
        <end position="160"/>
    </location>
</feature>
<organism evidence="2 3">
    <name type="scientific">Microthyrium microscopicum</name>
    <dbReference type="NCBI Taxonomy" id="703497"/>
    <lineage>
        <taxon>Eukaryota</taxon>
        <taxon>Fungi</taxon>
        <taxon>Dikarya</taxon>
        <taxon>Ascomycota</taxon>
        <taxon>Pezizomycotina</taxon>
        <taxon>Dothideomycetes</taxon>
        <taxon>Dothideomycetes incertae sedis</taxon>
        <taxon>Microthyriales</taxon>
        <taxon>Microthyriaceae</taxon>
        <taxon>Microthyrium</taxon>
    </lineage>
</organism>
<keyword evidence="1" id="KW-1133">Transmembrane helix</keyword>
<dbReference type="Proteomes" id="UP000799302">
    <property type="component" value="Unassembled WGS sequence"/>
</dbReference>
<evidence type="ECO:0000313" key="2">
    <source>
        <dbReference type="EMBL" id="KAF2666435.1"/>
    </source>
</evidence>
<reference evidence="2" key="1">
    <citation type="journal article" date="2020" name="Stud. Mycol.">
        <title>101 Dothideomycetes genomes: a test case for predicting lifestyles and emergence of pathogens.</title>
        <authorList>
            <person name="Haridas S."/>
            <person name="Albert R."/>
            <person name="Binder M."/>
            <person name="Bloem J."/>
            <person name="Labutti K."/>
            <person name="Salamov A."/>
            <person name="Andreopoulos B."/>
            <person name="Baker S."/>
            <person name="Barry K."/>
            <person name="Bills G."/>
            <person name="Bluhm B."/>
            <person name="Cannon C."/>
            <person name="Castanera R."/>
            <person name="Culley D."/>
            <person name="Daum C."/>
            <person name="Ezra D."/>
            <person name="Gonzalez J."/>
            <person name="Henrissat B."/>
            <person name="Kuo A."/>
            <person name="Liang C."/>
            <person name="Lipzen A."/>
            <person name="Lutzoni F."/>
            <person name="Magnuson J."/>
            <person name="Mondo S."/>
            <person name="Nolan M."/>
            <person name="Ohm R."/>
            <person name="Pangilinan J."/>
            <person name="Park H.-J."/>
            <person name="Ramirez L."/>
            <person name="Alfaro M."/>
            <person name="Sun H."/>
            <person name="Tritt A."/>
            <person name="Yoshinaga Y."/>
            <person name="Zwiers L.-H."/>
            <person name="Turgeon B."/>
            <person name="Goodwin S."/>
            <person name="Spatafora J."/>
            <person name="Crous P."/>
            <person name="Grigoriev I."/>
        </authorList>
    </citation>
    <scope>NUCLEOTIDE SEQUENCE</scope>
    <source>
        <strain evidence="2">CBS 115976</strain>
    </source>
</reference>
<keyword evidence="1" id="KW-0812">Transmembrane</keyword>
<dbReference type="AlphaFoldDB" id="A0A6A6U2B5"/>
<dbReference type="EMBL" id="MU004239">
    <property type="protein sequence ID" value="KAF2666435.1"/>
    <property type="molecule type" value="Genomic_DNA"/>
</dbReference>
<name>A0A6A6U2B5_9PEZI</name>
<keyword evidence="3" id="KW-1185">Reference proteome</keyword>
<keyword evidence="1" id="KW-0472">Membrane</keyword>